<reference evidence="1 2" key="1">
    <citation type="submission" date="2019-09" db="EMBL/GenBank/DDBJ databases">
        <title>Paraburkholderia podalyriae sp. nov., A South African Podalyria-associated rhizobium.</title>
        <authorList>
            <person name="Mavima L."/>
            <person name="Beukes C.W."/>
            <person name="Palmer M."/>
            <person name="De Meyer S.E."/>
            <person name="James E.K."/>
            <person name="Maluk M."/>
            <person name="Avontuur J.R."/>
            <person name="Chan W.Y."/>
            <person name="Venter S.N."/>
            <person name="Steenkamp E.T."/>
        </authorList>
    </citation>
    <scope>NUCLEOTIDE SEQUENCE [LARGE SCALE GENOMIC DNA]</scope>
    <source>
        <strain evidence="1 2">WC7.3b</strain>
    </source>
</reference>
<dbReference type="Proteomes" id="UP000736373">
    <property type="component" value="Unassembled WGS sequence"/>
</dbReference>
<protein>
    <submittedName>
        <fullName evidence="1">Uncharacterized protein</fullName>
    </submittedName>
</protein>
<sequence>MNKAPARRNSALRDLQSQREIATQVLSLHTPSQVLAAKQEVGALSKASLARANEPRRDDGTVEFTPAGNAVLNTLGAK</sequence>
<evidence type="ECO:0000313" key="2">
    <source>
        <dbReference type="Proteomes" id="UP000736373"/>
    </source>
</evidence>
<organism evidence="1 2">
    <name type="scientific">Paraburkholderia podalyriae</name>
    <dbReference type="NCBI Taxonomy" id="1938811"/>
    <lineage>
        <taxon>Bacteria</taxon>
        <taxon>Pseudomonadati</taxon>
        <taxon>Pseudomonadota</taxon>
        <taxon>Betaproteobacteria</taxon>
        <taxon>Burkholderiales</taxon>
        <taxon>Burkholderiaceae</taxon>
        <taxon>Paraburkholderia</taxon>
    </lineage>
</organism>
<evidence type="ECO:0000313" key="1">
    <source>
        <dbReference type="EMBL" id="MBC8748573.1"/>
    </source>
</evidence>
<proteinExistence type="predicted"/>
<accession>A0ABR7PQL7</accession>
<keyword evidence="2" id="KW-1185">Reference proteome</keyword>
<name>A0ABR7PQL7_9BURK</name>
<dbReference type="RefSeq" id="WP_187635623.1">
    <property type="nucleotide sequence ID" value="NZ_VZQQ01000014.1"/>
</dbReference>
<dbReference type="EMBL" id="VZQQ01000014">
    <property type="protein sequence ID" value="MBC8748573.1"/>
    <property type="molecule type" value="Genomic_DNA"/>
</dbReference>
<gene>
    <name evidence="1" type="ORF">F6X42_18780</name>
</gene>
<comment type="caution">
    <text evidence="1">The sequence shown here is derived from an EMBL/GenBank/DDBJ whole genome shotgun (WGS) entry which is preliminary data.</text>
</comment>